<dbReference type="EMBL" id="KK102487">
    <property type="protein sequence ID" value="KIY97646.1"/>
    <property type="molecule type" value="Genomic_DNA"/>
</dbReference>
<gene>
    <name evidence="2" type="ORF">MNEG_10314</name>
</gene>
<feature type="region of interest" description="Disordered" evidence="1">
    <location>
        <begin position="1"/>
        <end position="66"/>
    </location>
</feature>
<dbReference type="RefSeq" id="XP_013896666.1">
    <property type="nucleotide sequence ID" value="XM_014041212.1"/>
</dbReference>
<accession>A0A0D2M9K3</accession>
<keyword evidence="2" id="KW-0282">Flagellum</keyword>
<organism evidence="2 3">
    <name type="scientific">Monoraphidium neglectum</name>
    <dbReference type="NCBI Taxonomy" id="145388"/>
    <lineage>
        <taxon>Eukaryota</taxon>
        <taxon>Viridiplantae</taxon>
        <taxon>Chlorophyta</taxon>
        <taxon>core chlorophytes</taxon>
        <taxon>Chlorophyceae</taxon>
        <taxon>CS clade</taxon>
        <taxon>Sphaeropleales</taxon>
        <taxon>Selenastraceae</taxon>
        <taxon>Monoraphidium</taxon>
    </lineage>
</organism>
<dbReference type="GeneID" id="25727464"/>
<evidence type="ECO:0000313" key="2">
    <source>
        <dbReference type="EMBL" id="KIY97646.1"/>
    </source>
</evidence>
<dbReference type="KEGG" id="mng:MNEG_10314"/>
<evidence type="ECO:0000313" key="3">
    <source>
        <dbReference type="Proteomes" id="UP000054498"/>
    </source>
</evidence>
<feature type="compositionally biased region" description="Low complexity" evidence="1">
    <location>
        <begin position="36"/>
        <end position="55"/>
    </location>
</feature>
<keyword evidence="2" id="KW-0969">Cilium</keyword>
<dbReference type="AlphaFoldDB" id="A0A0D2M9K3"/>
<protein>
    <submittedName>
        <fullName evidence="2">Flagellar associated protein</fullName>
    </submittedName>
</protein>
<dbReference type="Proteomes" id="UP000054498">
    <property type="component" value="Unassembled WGS sequence"/>
</dbReference>
<dbReference type="STRING" id="145388.A0A0D2M9K3"/>
<evidence type="ECO:0000256" key="1">
    <source>
        <dbReference type="SAM" id="MobiDB-lite"/>
    </source>
</evidence>
<name>A0A0D2M9K3_9CHLO</name>
<keyword evidence="2" id="KW-0966">Cell projection</keyword>
<keyword evidence="3" id="KW-1185">Reference proteome</keyword>
<feature type="region of interest" description="Disordered" evidence="1">
    <location>
        <begin position="90"/>
        <end position="114"/>
    </location>
</feature>
<sequence>MMALEQQHGYGSDSGLPFPDSTPRTRLGSAGGGARMSGAAAAALALSPRSSAGSRPMSALRDLRGSRPNSAAVAAQIEGFDVDFLEVHPLHDVPEGGSDDDSTDGPATARAGRPACADELLPRAQAERRRLLDENGALQRRVRGVLEERAKGRAAATKDMAHLEGAEARYRGALKQWCDLQEERRRVEAHYSSTVFDMKVKLEARIRRAEEIAGTFADFKRQVALSARFARSGRPLGDAALQQLEQRGGRRALDVRRRLAVTGVRIARVLGVAL</sequence>
<proteinExistence type="predicted"/>
<reference evidence="2 3" key="1">
    <citation type="journal article" date="2013" name="BMC Genomics">
        <title>Reconstruction of the lipid metabolism for the microalga Monoraphidium neglectum from its genome sequence reveals characteristics suitable for biofuel production.</title>
        <authorList>
            <person name="Bogen C."/>
            <person name="Al-Dilaimi A."/>
            <person name="Albersmeier A."/>
            <person name="Wichmann J."/>
            <person name="Grundmann M."/>
            <person name="Rupp O."/>
            <person name="Lauersen K.J."/>
            <person name="Blifernez-Klassen O."/>
            <person name="Kalinowski J."/>
            <person name="Goesmann A."/>
            <person name="Mussgnug J.H."/>
            <person name="Kruse O."/>
        </authorList>
    </citation>
    <scope>NUCLEOTIDE SEQUENCE [LARGE SCALE GENOMIC DNA]</scope>
    <source>
        <strain evidence="2 3">SAG 48.87</strain>
    </source>
</reference>
<dbReference type="OrthoDB" id="10254794at2759"/>